<feature type="region of interest" description="Disordered" evidence="1">
    <location>
        <begin position="139"/>
        <end position="160"/>
    </location>
</feature>
<sequence length="160" mass="17673">SSGGHSWFQRALSWSSTGNQSCSPCASLWSSAWGHSWFRGAHLHTWPALPGEPWKSWRPQFKRNAWWCSWAWLGSLSGHPLKRTGFNQLTESRKCLAAWLLQGLISEVGRKPCVRPNVTARGTGRCGAAAAAAGGLCRDPSEDERLADGPTWNRDESRSP</sequence>
<dbReference type="EMBL" id="OY660866">
    <property type="protein sequence ID" value="CAJ1053222.1"/>
    <property type="molecule type" value="Genomic_DNA"/>
</dbReference>
<proteinExistence type="predicted"/>
<dbReference type="AlphaFoldDB" id="A0AAV1EXM3"/>
<evidence type="ECO:0000313" key="2">
    <source>
        <dbReference type="EMBL" id="CAJ1053222.1"/>
    </source>
</evidence>
<protein>
    <submittedName>
        <fullName evidence="2">Uncharacterized protein</fullName>
    </submittedName>
</protein>
<dbReference type="Proteomes" id="UP001178508">
    <property type="component" value="Chromosome 3"/>
</dbReference>
<name>A0AAV1EXM3_XYRNO</name>
<organism evidence="2 3">
    <name type="scientific">Xyrichtys novacula</name>
    <name type="common">Pearly razorfish</name>
    <name type="synonym">Hemipteronotus novacula</name>
    <dbReference type="NCBI Taxonomy" id="13765"/>
    <lineage>
        <taxon>Eukaryota</taxon>
        <taxon>Metazoa</taxon>
        <taxon>Chordata</taxon>
        <taxon>Craniata</taxon>
        <taxon>Vertebrata</taxon>
        <taxon>Euteleostomi</taxon>
        <taxon>Actinopterygii</taxon>
        <taxon>Neopterygii</taxon>
        <taxon>Teleostei</taxon>
        <taxon>Neoteleostei</taxon>
        <taxon>Acanthomorphata</taxon>
        <taxon>Eupercaria</taxon>
        <taxon>Labriformes</taxon>
        <taxon>Labridae</taxon>
        <taxon>Xyrichtys</taxon>
    </lineage>
</organism>
<evidence type="ECO:0000313" key="3">
    <source>
        <dbReference type="Proteomes" id="UP001178508"/>
    </source>
</evidence>
<accession>A0AAV1EXM3</accession>
<gene>
    <name evidence="2" type="ORF">XNOV1_A025311</name>
</gene>
<feature type="non-terminal residue" evidence="2">
    <location>
        <position position="1"/>
    </location>
</feature>
<feature type="non-terminal residue" evidence="2">
    <location>
        <position position="160"/>
    </location>
</feature>
<keyword evidence="3" id="KW-1185">Reference proteome</keyword>
<evidence type="ECO:0000256" key="1">
    <source>
        <dbReference type="SAM" id="MobiDB-lite"/>
    </source>
</evidence>
<reference evidence="2" key="1">
    <citation type="submission" date="2023-08" db="EMBL/GenBank/DDBJ databases">
        <authorList>
            <person name="Alioto T."/>
            <person name="Alioto T."/>
            <person name="Gomez Garrido J."/>
        </authorList>
    </citation>
    <scope>NUCLEOTIDE SEQUENCE</scope>
</reference>